<organism evidence="2 3">
    <name type="scientific">Colletotrichum higginsianum (strain IMI 349063)</name>
    <name type="common">Crucifer anthracnose fungus</name>
    <dbReference type="NCBI Taxonomy" id="759273"/>
    <lineage>
        <taxon>Eukaryota</taxon>
        <taxon>Fungi</taxon>
        <taxon>Dikarya</taxon>
        <taxon>Ascomycota</taxon>
        <taxon>Pezizomycotina</taxon>
        <taxon>Sordariomycetes</taxon>
        <taxon>Hypocreomycetidae</taxon>
        <taxon>Glomerellales</taxon>
        <taxon>Glomerellaceae</taxon>
        <taxon>Colletotrichum</taxon>
        <taxon>Colletotrichum destructivum species complex</taxon>
    </lineage>
</organism>
<dbReference type="PANTHER" id="PTHR46910:SF5">
    <property type="entry name" value="ZN(II)2CYS6 TRANSCRIPTION FACTOR (EUROFUNG)"/>
    <property type="match status" value="1"/>
</dbReference>
<name>A0A1B7Y6P5_COLHI</name>
<reference evidence="3" key="1">
    <citation type="journal article" date="2017" name="BMC Genomics">
        <title>Gapless genome assembly of Colletotrichum higginsianum reveals chromosome structure and association of transposable elements with secondary metabolite gene clusters.</title>
        <authorList>
            <person name="Dallery J.-F."/>
            <person name="Lapalu N."/>
            <person name="Zampounis A."/>
            <person name="Pigne S."/>
            <person name="Luyten I."/>
            <person name="Amselem J."/>
            <person name="Wittenberg A.H.J."/>
            <person name="Zhou S."/>
            <person name="de Queiroz M.V."/>
            <person name="Robin G.P."/>
            <person name="Auger A."/>
            <person name="Hainaut M."/>
            <person name="Henrissat B."/>
            <person name="Kim K.-T."/>
            <person name="Lee Y.-H."/>
            <person name="Lespinet O."/>
            <person name="Schwartz D.C."/>
            <person name="Thon M.R."/>
            <person name="O'Connell R.J."/>
        </authorList>
    </citation>
    <scope>NUCLEOTIDE SEQUENCE [LARGE SCALE GENOMIC DNA]</scope>
    <source>
        <strain evidence="3">IMI 349063</strain>
    </source>
</reference>
<accession>A0A1B7Y6P5</accession>
<dbReference type="InterPro" id="IPR050987">
    <property type="entry name" value="AtrR-like"/>
</dbReference>
<sequence length="446" mass="50319">MPPLDAVLEVLRWAKCTFSRAFTKKAKLRWTLAHQNYLRVQSISQILPLQKFEDICRKVYFAVDSYSEIDFVLTTGFLSYMFAEHTVSEGSASFRDHFQLCQRSLAKALSLLPIMLPPSMEVIAALTFGAMGHGDEQRNTETSLFWTVFKFEKGLALRLGRPSGIRDAEITLLAEPDEPRTTRIARIQGQVYDRLYSPAGLPILSERKAQAMQLADEESLKDAQADHMRATYLHSDLVCHSSILTLILRAVPSAQRSGITDECASAARDTIEAHRQCIESLRGCSDPATVVKYLNWCVSFLSDMHGWLIFMRRAIIHVPFVPFSIIFTCVVRTFNFDDLALLERFAASLKPETTDENSPTHPYRLYDLLCQAARLHITRTQFSASDPNMTGDDSTLLSDFEASQFLAETTGPIDDFVNPDLLMFDASDWYQGNQHFIGLLDEGGLF</sequence>
<dbReference type="CDD" id="cd12148">
    <property type="entry name" value="fungal_TF_MHR"/>
    <property type="match status" value="1"/>
</dbReference>
<evidence type="ECO:0000313" key="2">
    <source>
        <dbReference type="EMBL" id="OBR07669.1"/>
    </source>
</evidence>
<comment type="caution">
    <text evidence="2">The sequence shown here is derived from an EMBL/GenBank/DDBJ whole genome shotgun (WGS) entry which is preliminary data.</text>
</comment>
<dbReference type="RefSeq" id="XP_018156187.1">
    <property type="nucleotide sequence ID" value="XM_018304164.1"/>
</dbReference>
<dbReference type="Proteomes" id="UP000092177">
    <property type="component" value="Chromosome 6"/>
</dbReference>
<proteinExistence type="predicted"/>
<dbReference type="EMBL" id="LTAN01000006">
    <property type="protein sequence ID" value="OBR07669.1"/>
    <property type="molecule type" value="Genomic_DNA"/>
</dbReference>
<dbReference type="PANTHER" id="PTHR46910">
    <property type="entry name" value="TRANSCRIPTION FACTOR PDR1"/>
    <property type="match status" value="1"/>
</dbReference>
<protein>
    <submittedName>
        <fullName evidence="2">C6 transcription factor</fullName>
    </submittedName>
</protein>
<dbReference type="KEGG" id="chig:CH63R_09190"/>
<dbReference type="AlphaFoldDB" id="A0A1B7Y6P5"/>
<keyword evidence="1" id="KW-0539">Nucleus</keyword>
<gene>
    <name evidence="2" type="ORF">CH63R_09190</name>
</gene>
<keyword evidence="3" id="KW-1185">Reference proteome</keyword>
<dbReference type="GeneID" id="28868271"/>
<dbReference type="OrthoDB" id="103819at2759"/>
<dbReference type="GO" id="GO:0003700">
    <property type="term" value="F:DNA-binding transcription factor activity"/>
    <property type="evidence" value="ECO:0007669"/>
    <property type="project" value="InterPro"/>
</dbReference>
<evidence type="ECO:0000256" key="1">
    <source>
        <dbReference type="ARBA" id="ARBA00023242"/>
    </source>
</evidence>
<evidence type="ECO:0000313" key="3">
    <source>
        <dbReference type="Proteomes" id="UP000092177"/>
    </source>
</evidence>
<dbReference type="VEuPathDB" id="FungiDB:CH63R_09190"/>